<name>A0A9W4DPC4_9ACTN</name>
<feature type="compositionally biased region" description="Basic and acidic residues" evidence="1">
    <location>
        <begin position="37"/>
        <end position="48"/>
    </location>
</feature>
<organism evidence="2 3">
    <name type="scientific">Actinacidiphila cocklensis</name>
    <dbReference type="NCBI Taxonomy" id="887465"/>
    <lineage>
        <taxon>Bacteria</taxon>
        <taxon>Bacillati</taxon>
        <taxon>Actinomycetota</taxon>
        <taxon>Actinomycetes</taxon>
        <taxon>Kitasatosporales</taxon>
        <taxon>Streptomycetaceae</taxon>
        <taxon>Actinacidiphila</taxon>
    </lineage>
</organism>
<accession>A0A9W4DPC4</accession>
<proteinExistence type="predicted"/>
<dbReference type="EMBL" id="CAJSLV010000050">
    <property type="protein sequence ID" value="CAG6393653.1"/>
    <property type="molecule type" value="Genomic_DNA"/>
</dbReference>
<gene>
    <name evidence="2" type="ORF">SCOCK_210093</name>
</gene>
<dbReference type="Proteomes" id="UP001152519">
    <property type="component" value="Unassembled WGS sequence"/>
</dbReference>
<reference evidence="2" key="1">
    <citation type="submission" date="2021-05" db="EMBL/GenBank/DDBJ databases">
        <authorList>
            <person name="Arsene-Ploetze F."/>
        </authorList>
    </citation>
    <scope>NUCLEOTIDE SEQUENCE</scope>
    <source>
        <strain evidence="2">DSM 42138</strain>
    </source>
</reference>
<dbReference type="RefSeq" id="WP_251489497.1">
    <property type="nucleotide sequence ID" value="NZ_CAJSLV010000050.1"/>
</dbReference>
<evidence type="ECO:0000256" key="1">
    <source>
        <dbReference type="SAM" id="MobiDB-lite"/>
    </source>
</evidence>
<feature type="region of interest" description="Disordered" evidence="1">
    <location>
        <begin position="27"/>
        <end position="48"/>
    </location>
</feature>
<dbReference type="AlphaFoldDB" id="A0A9W4DPC4"/>
<keyword evidence="3" id="KW-1185">Reference proteome</keyword>
<evidence type="ECO:0000313" key="3">
    <source>
        <dbReference type="Proteomes" id="UP001152519"/>
    </source>
</evidence>
<sequence length="48" mass="5153">MSPTEQQTDGPLADVALPDGQRLFAVVKGRQTSRESAPGRKQETGEDP</sequence>
<comment type="caution">
    <text evidence="2">The sequence shown here is derived from an EMBL/GenBank/DDBJ whole genome shotgun (WGS) entry which is preliminary data.</text>
</comment>
<evidence type="ECO:0000313" key="2">
    <source>
        <dbReference type="EMBL" id="CAG6393653.1"/>
    </source>
</evidence>
<protein>
    <submittedName>
        <fullName evidence="2">Uncharacterized protein</fullName>
    </submittedName>
</protein>